<reference evidence="2 3" key="1">
    <citation type="submission" date="2016-02" db="EMBL/GenBank/DDBJ databases">
        <authorList>
            <person name="Wen L."/>
            <person name="He K."/>
            <person name="Yang H."/>
        </authorList>
    </citation>
    <scope>NUCLEOTIDE SEQUENCE [LARGE SCALE GENOMIC DNA]</scope>
    <source>
        <strain evidence="2 3">TSA40</strain>
    </source>
</reference>
<evidence type="ECO:0008006" key="4">
    <source>
        <dbReference type="Google" id="ProtNLM"/>
    </source>
</evidence>
<dbReference type="AlphaFoldDB" id="A0A254TEA6"/>
<evidence type="ECO:0000313" key="2">
    <source>
        <dbReference type="EMBL" id="OWW20999.1"/>
    </source>
</evidence>
<dbReference type="EMBL" id="LSTO01000001">
    <property type="protein sequence ID" value="OWW20999.1"/>
    <property type="molecule type" value="Genomic_DNA"/>
</dbReference>
<protein>
    <recommendedName>
        <fullName evidence="4">DUF4434 domain-containing protein</fullName>
    </recommendedName>
</protein>
<evidence type="ECO:0000313" key="3">
    <source>
        <dbReference type="Proteomes" id="UP000197535"/>
    </source>
</evidence>
<feature type="chain" id="PRO_5012084026" description="DUF4434 domain-containing protein" evidence="1">
    <location>
        <begin position="18"/>
        <end position="538"/>
    </location>
</feature>
<keyword evidence="3" id="KW-1185">Reference proteome</keyword>
<accession>A0A254TEA6</accession>
<sequence length="538" mass="58419">MRAAFIGIMFMMSGAQAAILQSCPDDQGGMRVTLGADGGAGCERVELNVPPEVIVALHPVAPELARDVGERLLLQGPEREGRFTIGSVTATGKERVSERPQPMPLRENLLASMNVRAFGIEERVRLRMEAGRLHLSCRAGTRPAGVTLSGPWTLPLARLSLHLAGTASARFDIAATDAMRAAKETSVPLGHTGPGRMAAELSLPRDDFDRANWRSFSIACPSSAAELTLDELSLNPQPAVPASRSMWVWDAREWMERPQAVLARAQERNVKTLFVSVPVSGEKVTEPHRLAAFIRSARTVGIAVWSVDGDPRMVLPAEHAKTVARALAYAAYTDGAEPDARLAGMQFDIEHYLLPGYAPSAAALDKHYLSLARALKRAAAGMPLEFVVPFWWAEKAELLKGLAASASGLNVMDYRTDPAQIRRFAAPFLDWGTVHRKSVRIALEAGPVEPELQRRYVRAAEGELWLVSVGQTPVLVLLKEAARNSHGPAFRMESASVFDGSATSFHRDPGRLLELLPSLEADFAAWPSFGGVSLHELK</sequence>
<feature type="signal peptide" evidence="1">
    <location>
        <begin position="1"/>
        <end position="17"/>
    </location>
</feature>
<dbReference type="PROSITE" id="PS51257">
    <property type="entry name" value="PROKAR_LIPOPROTEIN"/>
    <property type="match status" value="1"/>
</dbReference>
<dbReference type="RefSeq" id="WP_088707852.1">
    <property type="nucleotide sequence ID" value="NZ_LSTO01000001.1"/>
</dbReference>
<keyword evidence="1" id="KW-0732">Signal</keyword>
<dbReference type="Proteomes" id="UP000197535">
    <property type="component" value="Unassembled WGS sequence"/>
</dbReference>
<dbReference type="OrthoDB" id="7057115at2"/>
<organism evidence="2 3">
    <name type="scientific">Noviherbaspirillum denitrificans</name>
    <dbReference type="NCBI Taxonomy" id="1968433"/>
    <lineage>
        <taxon>Bacteria</taxon>
        <taxon>Pseudomonadati</taxon>
        <taxon>Pseudomonadota</taxon>
        <taxon>Betaproteobacteria</taxon>
        <taxon>Burkholderiales</taxon>
        <taxon>Oxalobacteraceae</taxon>
        <taxon>Noviherbaspirillum</taxon>
    </lineage>
</organism>
<comment type="caution">
    <text evidence="2">The sequence shown here is derived from an EMBL/GenBank/DDBJ whole genome shotgun (WGS) entry which is preliminary data.</text>
</comment>
<gene>
    <name evidence="2" type="ORF">AYR66_17495</name>
</gene>
<proteinExistence type="predicted"/>
<evidence type="ECO:0000256" key="1">
    <source>
        <dbReference type="SAM" id="SignalP"/>
    </source>
</evidence>
<name>A0A254TEA6_9BURK</name>